<dbReference type="PANTHER" id="PTHR15032">
    <property type="entry name" value="N-ACYL-PHOSPHATIDYLETHANOLAMINE-HYDROLYZING PHOSPHOLIPASE D"/>
    <property type="match status" value="1"/>
</dbReference>
<gene>
    <name evidence="2" type="ORF">FHS59_004025</name>
</gene>
<name>A0A841MJA9_9BACT</name>
<protein>
    <submittedName>
        <fullName evidence="2">L-ascorbate metabolism protein UlaG (Beta-lactamase superfamily)</fullName>
    </submittedName>
</protein>
<comment type="caution">
    <text evidence="2">The sequence shown here is derived from an EMBL/GenBank/DDBJ whole genome shotgun (WGS) entry which is preliminary data.</text>
</comment>
<organism evidence="2 3">
    <name type="scientific">Algoriphagus iocasae</name>
    <dbReference type="NCBI Taxonomy" id="1836499"/>
    <lineage>
        <taxon>Bacteria</taxon>
        <taxon>Pseudomonadati</taxon>
        <taxon>Bacteroidota</taxon>
        <taxon>Cytophagia</taxon>
        <taxon>Cytophagales</taxon>
        <taxon>Cyclobacteriaceae</taxon>
        <taxon>Algoriphagus</taxon>
    </lineage>
</organism>
<dbReference type="InterPro" id="IPR001279">
    <property type="entry name" value="Metallo-B-lactamas"/>
</dbReference>
<evidence type="ECO:0000313" key="2">
    <source>
        <dbReference type="EMBL" id="MBB6328382.1"/>
    </source>
</evidence>
<dbReference type="Proteomes" id="UP000588604">
    <property type="component" value="Unassembled WGS sequence"/>
</dbReference>
<dbReference type="GO" id="GO:0005737">
    <property type="term" value="C:cytoplasm"/>
    <property type="evidence" value="ECO:0007669"/>
    <property type="project" value="TreeGrafter"/>
</dbReference>
<dbReference type="InterPro" id="IPR036866">
    <property type="entry name" value="RibonucZ/Hydroxyglut_hydro"/>
</dbReference>
<dbReference type="InterPro" id="IPR024884">
    <property type="entry name" value="NAPE-PLD"/>
</dbReference>
<dbReference type="RefSeq" id="WP_184497336.1">
    <property type="nucleotide sequence ID" value="NZ_JACIJO010000003.1"/>
</dbReference>
<dbReference type="PIRSF" id="PIRSF038896">
    <property type="entry name" value="NAPE-PLD"/>
    <property type="match status" value="1"/>
</dbReference>
<dbReference type="EMBL" id="JACIJO010000003">
    <property type="protein sequence ID" value="MBB6328382.1"/>
    <property type="molecule type" value="Genomic_DNA"/>
</dbReference>
<proteinExistence type="predicted"/>
<reference evidence="2 3" key="1">
    <citation type="submission" date="2020-08" db="EMBL/GenBank/DDBJ databases">
        <title>Genomic Encyclopedia of Type Strains, Phase IV (KMG-IV): sequencing the most valuable type-strain genomes for metagenomic binning, comparative biology and taxonomic classification.</title>
        <authorList>
            <person name="Goeker M."/>
        </authorList>
    </citation>
    <scope>NUCLEOTIDE SEQUENCE [LARGE SCALE GENOMIC DNA]</scope>
    <source>
        <strain evidence="2 3">DSM 102044</strain>
    </source>
</reference>
<dbReference type="Gene3D" id="3.60.15.10">
    <property type="entry name" value="Ribonuclease Z/Hydroxyacylglutathione hydrolase-like"/>
    <property type="match status" value="1"/>
</dbReference>
<dbReference type="SUPFAM" id="SSF56281">
    <property type="entry name" value="Metallo-hydrolase/oxidoreductase"/>
    <property type="match status" value="1"/>
</dbReference>
<evidence type="ECO:0000259" key="1">
    <source>
        <dbReference type="Pfam" id="PF12706"/>
    </source>
</evidence>
<dbReference type="AlphaFoldDB" id="A0A841MJA9"/>
<dbReference type="GO" id="GO:0070290">
    <property type="term" value="F:N-acylphosphatidylethanolamine-specific phospholipase D activity"/>
    <property type="evidence" value="ECO:0007669"/>
    <property type="project" value="InterPro"/>
</dbReference>
<dbReference type="GO" id="GO:0008270">
    <property type="term" value="F:zinc ion binding"/>
    <property type="evidence" value="ECO:0007669"/>
    <property type="project" value="InterPro"/>
</dbReference>
<dbReference type="Pfam" id="PF12706">
    <property type="entry name" value="Lactamase_B_2"/>
    <property type="match status" value="1"/>
</dbReference>
<accession>A0A841MJA9</accession>
<feature type="domain" description="Metallo-beta-lactamase" evidence="1">
    <location>
        <begin position="98"/>
        <end position="294"/>
    </location>
</feature>
<sequence>MKKQFGGKVTKKEIEKFQKVKNWDGEKFLNLEPTSMDFSFQALPKFLYKQFCEKEGREPKQKIPVQDFDKEAFLAPSEKAKFIWYGHSALLIRMNDKTILIDPMLGPDASPIAPFSTKRFSEGTLDLIDQFPEIDLLLMTHDHYDHLDLKSMKRLKPKVKQFFVGMGVGRHLDKWGFDQDLITEFDWWKSEYFHDLQIIYTPTRHFSGRGLSDRAKSMWGGWVLKSEHENLWFSGDGGYGSHFAEIGEKLGPFDFAWMECGQYNENWSLIHMFPNESVQAAIDANARKIMPVHWAGFSLAQHHWTEPVEKFIETAERKSISYLSPRLGELVHLDEDKSTDFWWREL</sequence>
<evidence type="ECO:0000313" key="3">
    <source>
        <dbReference type="Proteomes" id="UP000588604"/>
    </source>
</evidence>
<dbReference type="PANTHER" id="PTHR15032:SF4">
    <property type="entry name" value="N-ACYL-PHOSPHATIDYLETHANOLAMINE-HYDROLYZING PHOSPHOLIPASE D"/>
    <property type="match status" value="1"/>
</dbReference>
<keyword evidence="3" id="KW-1185">Reference proteome</keyword>